<keyword evidence="15" id="KW-1185">Reference proteome</keyword>
<dbReference type="KEGG" id="cqu:CpipJ_CPIJ014708"/>
<dbReference type="FunFam" id="3.30.160.60:FF:000145">
    <property type="entry name" value="Zinc finger protein 574"/>
    <property type="match status" value="1"/>
</dbReference>
<keyword evidence="6" id="KW-0805">Transcription regulation</keyword>
<dbReference type="PROSITE" id="PS50157">
    <property type="entry name" value="ZINC_FINGER_C2H2_2"/>
    <property type="match status" value="9"/>
</dbReference>
<dbReference type="InParanoid" id="B0X5Y8"/>
<keyword evidence="4 9" id="KW-0863">Zinc-finger</keyword>
<feature type="domain" description="C2H2-type" evidence="11">
    <location>
        <begin position="667"/>
        <end position="694"/>
    </location>
</feature>
<gene>
    <name evidence="14" type="primary">6048090</name>
    <name evidence="13" type="ORF">CpipJ_CPIJ014708</name>
</gene>
<feature type="binding site" evidence="10">
    <location>
        <position position="60"/>
    </location>
    <ligand>
        <name>Zn(2+)</name>
        <dbReference type="ChEBI" id="CHEBI:29105"/>
    </ligand>
</feature>
<feature type="domain" description="C2H2-type" evidence="11">
    <location>
        <begin position="695"/>
        <end position="723"/>
    </location>
</feature>
<evidence type="ECO:0000256" key="3">
    <source>
        <dbReference type="ARBA" id="ARBA00022737"/>
    </source>
</evidence>
<accession>B0X5Y8</accession>
<feature type="domain" description="C2H2-type" evidence="11">
    <location>
        <begin position="203"/>
        <end position="233"/>
    </location>
</feature>
<feature type="domain" description="C2H2-type" evidence="11">
    <location>
        <begin position="724"/>
        <end position="751"/>
    </location>
</feature>
<keyword evidence="3" id="KW-0677">Repeat</keyword>
<comment type="subcellular location">
    <subcellularLocation>
        <location evidence="1">Nucleus</location>
    </subcellularLocation>
</comment>
<evidence type="ECO:0000256" key="4">
    <source>
        <dbReference type="ARBA" id="ARBA00022771"/>
    </source>
</evidence>
<evidence type="ECO:0000313" key="13">
    <source>
        <dbReference type="EMBL" id="EDS41119.1"/>
    </source>
</evidence>
<dbReference type="InterPro" id="IPR012934">
    <property type="entry name" value="Znf_AD"/>
</dbReference>
<reference evidence="14" key="2">
    <citation type="submission" date="2021-02" db="UniProtKB">
        <authorList>
            <consortium name="EnsemblMetazoa"/>
        </authorList>
    </citation>
    <scope>IDENTIFICATION</scope>
    <source>
        <strain evidence="14">JHB</strain>
    </source>
</reference>
<dbReference type="GO" id="GO:0008270">
    <property type="term" value="F:zinc ion binding"/>
    <property type="evidence" value="ECO:0007669"/>
    <property type="project" value="UniProtKB-UniRule"/>
</dbReference>
<dbReference type="PANTHER" id="PTHR24379:SF127">
    <property type="entry name" value="BLOODY FINGERS-RELATED"/>
    <property type="match status" value="1"/>
</dbReference>
<evidence type="ECO:0000256" key="6">
    <source>
        <dbReference type="ARBA" id="ARBA00023015"/>
    </source>
</evidence>
<dbReference type="Proteomes" id="UP000002320">
    <property type="component" value="Unassembled WGS sequence"/>
</dbReference>
<dbReference type="eggNOG" id="KOG1721">
    <property type="taxonomic scope" value="Eukaryota"/>
</dbReference>
<keyword evidence="8" id="KW-0539">Nucleus</keyword>
<dbReference type="SMART" id="SM00868">
    <property type="entry name" value="zf-AD"/>
    <property type="match status" value="1"/>
</dbReference>
<dbReference type="FunFam" id="3.30.160.60:FF:000012">
    <property type="entry name" value="RB-associated KRAB zinc finger protein-like"/>
    <property type="match status" value="1"/>
</dbReference>
<dbReference type="OrthoDB" id="8113227at2759"/>
<dbReference type="AlphaFoldDB" id="B0X5Y8"/>
<dbReference type="SMART" id="SM00355">
    <property type="entry name" value="ZnF_C2H2"/>
    <property type="match status" value="17"/>
</dbReference>
<feature type="binding site" evidence="10">
    <location>
        <position position="8"/>
    </location>
    <ligand>
        <name>Zn(2+)</name>
        <dbReference type="ChEBI" id="CHEBI:29105"/>
    </ligand>
</feature>
<dbReference type="Pfam" id="PF00096">
    <property type="entry name" value="zf-C2H2"/>
    <property type="match status" value="4"/>
</dbReference>
<evidence type="ECO:0000256" key="7">
    <source>
        <dbReference type="ARBA" id="ARBA00023163"/>
    </source>
</evidence>
<evidence type="ECO:0000259" key="11">
    <source>
        <dbReference type="PROSITE" id="PS50157"/>
    </source>
</evidence>
<dbReference type="Gene3D" id="3.30.160.60">
    <property type="entry name" value="Classic Zinc Finger"/>
    <property type="match status" value="9"/>
</dbReference>
<name>B0X5Y8_CULQU</name>
<dbReference type="OMA" id="GIRCCGC"/>
<evidence type="ECO:0000256" key="2">
    <source>
        <dbReference type="ARBA" id="ARBA00022723"/>
    </source>
</evidence>
<dbReference type="FunFam" id="3.30.160.60:FF:000624">
    <property type="entry name" value="zinc finger protein 697"/>
    <property type="match status" value="1"/>
</dbReference>
<sequence>MDQLCRICMGSFEGDDPEARTSLYSELASGNEVVANMIIDCGDIVVCHDDQLPEFVCGGCLVRLEDAFALRKLIRASDGALREMAANKTQNLVMEEDAGGEQEVVQKVPTKVVNYPSEDQIECVQEVDCYKIIRLKGIRCCGCNSMFGSQLEVERHSREQHGSAEVKQEADRLVFECPTCRKEFENKLKLLNHAKNFQSNEVYYCTVCDVLFDIRYRLEQHLKLSKAHRNPQEEPLKISLDRRRSSGKKKATRELKYPEQDFILAIEDTQEYQLIHIGGERCCGCERIFQTYQELQEHCNEAHIRSPENSLCECGLCFEKFDQIQTYNRHTTARNLKELYYCKFCKIVIDVKFRFDQHLKSSLAHQAAREQAGVEPSPPMEDFSRALEAGIEVLQIDGVRCCGCDFTCANRNELEDHSEETHGFQRVIANSMQTPYECDICFQHFPTPQTLKFHTNAALQSSVFKCTQCDVQSEIKQRLLQHLASGVHEQIPKKESTSKAQTHKLKPQQHLCCFVRCPASFTSPTELLSHVESDHAAKRRENAEERELDGPICYVCHKSFRTERALHVHQFPKNRRADSRPNVCGECGAAFQTASGLIQHAKSHAAERWEWQCDVCDRRCPDEGALRVHRVCHEEERAWECDECGKKFRRKGNLKVHKRCHREVSIWDCPHCETSFKTKQSLTLHIRSHTGEKPFQCRFCENRYSHTTDRQRHEMATHTKERPHRCELCPAAFVRKRQLTIHVRIHTGERPFVCQVCGRGFIQVNYLKKHLTTHEKAGKGLVETEYMIEMLQEDEEEELSETEQKAYYELEIEQMVGETEEDDDDE</sequence>
<dbReference type="EnsemblMetazoa" id="CPIJ014708-RA">
    <property type="protein sequence ID" value="CPIJ014708-PA"/>
    <property type="gene ID" value="CPIJ014708"/>
</dbReference>
<feature type="domain" description="C2H2-type" evidence="11">
    <location>
        <begin position="752"/>
        <end position="779"/>
    </location>
</feature>
<evidence type="ECO:0000256" key="8">
    <source>
        <dbReference type="ARBA" id="ARBA00023242"/>
    </source>
</evidence>
<evidence type="ECO:0000313" key="15">
    <source>
        <dbReference type="Proteomes" id="UP000002320"/>
    </source>
</evidence>
<evidence type="ECO:0000256" key="5">
    <source>
        <dbReference type="ARBA" id="ARBA00022833"/>
    </source>
</evidence>
<evidence type="ECO:0000256" key="10">
    <source>
        <dbReference type="PROSITE-ProRule" id="PRU01263"/>
    </source>
</evidence>
<dbReference type="VEuPathDB" id="VectorBase:CPIJ014708"/>
<feature type="domain" description="C2H2-type" evidence="11">
    <location>
        <begin position="582"/>
        <end position="609"/>
    </location>
</feature>
<dbReference type="VEuPathDB" id="VectorBase:CQUJHB003235"/>
<feature type="domain" description="C2H2-type" evidence="11">
    <location>
        <begin position="639"/>
        <end position="661"/>
    </location>
</feature>
<reference evidence="13" key="1">
    <citation type="submission" date="2007-03" db="EMBL/GenBank/DDBJ databases">
        <title>Annotation of Culex pipiens quinquefasciatus.</title>
        <authorList>
            <consortium name="The Broad Institute Genome Sequencing Platform"/>
            <person name="Atkinson P.W."/>
            <person name="Hemingway J."/>
            <person name="Christensen B.M."/>
            <person name="Higgs S."/>
            <person name="Kodira C."/>
            <person name="Hannick L."/>
            <person name="Megy K."/>
            <person name="O'Leary S."/>
            <person name="Pearson M."/>
            <person name="Haas B.J."/>
            <person name="Mauceli E."/>
            <person name="Wortman J.R."/>
            <person name="Lee N.H."/>
            <person name="Guigo R."/>
            <person name="Stanke M."/>
            <person name="Alvarado L."/>
            <person name="Amedeo P."/>
            <person name="Antoine C.H."/>
            <person name="Arensburger P."/>
            <person name="Bidwell S.L."/>
            <person name="Crawford M."/>
            <person name="Camaro F."/>
            <person name="Devon K."/>
            <person name="Engels R."/>
            <person name="Hammond M."/>
            <person name="Howarth C."/>
            <person name="Koehrsen M."/>
            <person name="Lawson D."/>
            <person name="Montgomery P."/>
            <person name="Nene V."/>
            <person name="Nusbaum C."/>
            <person name="Puiu D."/>
            <person name="Romero-Severson J."/>
            <person name="Severson D.W."/>
            <person name="Shumway M."/>
            <person name="Sisk P."/>
            <person name="Stolte C."/>
            <person name="Zeng Q."/>
            <person name="Eisenstadt E."/>
            <person name="Fraser-Liggett C."/>
            <person name="Strausberg R."/>
            <person name="Galagan J."/>
            <person name="Birren B."/>
            <person name="Collins F.H."/>
        </authorList>
    </citation>
    <scope>NUCLEOTIDE SEQUENCE [LARGE SCALE GENOMIC DNA]</scope>
    <source>
        <strain evidence="13">JHB</strain>
    </source>
</reference>
<dbReference type="GO" id="GO:0005634">
    <property type="term" value="C:nucleus"/>
    <property type="evidence" value="ECO:0007669"/>
    <property type="project" value="UniProtKB-SubCell"/>
</dbReference>
<evidence type="ECO:0000256" key="9">
    <source>
        <dbReference type="PROSITE-ProRule" id="PRU00042"/>
    </source>
</evidence>
<evidence type="ECO:0000256" key="1">
    <source>
        <dbReference type="ARBA" id="ARBA00004123"/>
    </source>
</evidence>
<dbReference type="InterPro" id="IPR036236">
    <property type="entry name" value="Znf_C2H2_sf"/>
</dbReference>
<evidence type="ECO:0000259" key="12">
    <source>
        <dbReference type="PROSITE" id="PS51915"/>
    </source>
</evidence>
<feature type="binding site" evidence="10">
    <location>
        <position position="5"/>
    </location>
    <ligand>
        <name>Zn(2+)</name>
        <dbReference type="ChEBI" id="CHEBI:29105"/>
    </ligand>
</feature>
<keyword evidence="2 10" id="KW-0479">Metal-binding</keyword>
<keyword evidence="5 10" id="KW-0862">Zinc</keyword>
<dbReference type="FunFam" id="3.30.160.60:FF:000072">
    <property type="entry name" value="zinc finger protein 143 isoform X1"/>
    <property type="match status" value="1"/>
</dbReference>
<dbReference type="SUPFAM" id="SSF57667">
    <property type="entry name" value="beta-beta-alpha zinc fingers"/>
    <property type="match status" value="6"/>
</dbReference>
<dbReference type="PROSITE" id="PS51915">
    <property type="entry name" value="ZAD"/>
    <property type="match status" value="1"/>
</dbReference>
<dbReference type="EMBL" id="DS232397">
    <property type="protein sequence ID" value="EDS41119.1"/>
    <property type="molecule type" value="Genomic_DNA"/>
</dbReference>
<dbReference type="HOGENOM" id="CLU_342980_0_0_1"/>
<keyword evidence="7" id="KW-0804">Transcription</keyword>
<evidence type="ECO:0000313" key="14">
    <source>
        <dbReference type="EnsemblMetazoa" id="CPIJ014708-PA"/>
    </source>
</evidence>
<proteinExistence type="predicted"/>
<protein>
    <submittedName>
        <fullName evidence="13 14">Zinc finger protein 337</fullName>
    </submittedName>
</protein>
<dbReference type="Pfam" id="PF13912">
    <property type="entry name" value="zf-C2H2_6"/>
    <property type="match status" value="1"/>
</dbReference>
<feature type="domain" description="ZAD" evidence="12">
    <location>
        <begin position="3"/>
        <end position="84"/>
    </location>
</feature>
<dbReference type="Pfam" id="PF07776">
    <property type="entry name" value="zf-AD"/>
    <property type="match status" value="1"/>
</dbReference>
<organism>
    <name type="scientific">Culex quinquefasciatus</name>
    <name type="common">Southern house mosquito</name>
    <name type="synonym">Culex pungens</name>
    <dbReference type="NCBI Taxonomy" id="7176"/>
    <lineage>
        <taxon>Eukaryota</taxon>
        <taxon>Metazoa</taxon>
        <taxon>Ecdysozoa</taxon>
        <taxon>Arthropoda</taxon>
        <taxon>Hexapoda</taxon>
        <taxon>Insecta</taxon>
        <taxon>Pterygota</taxon>
        <taxon>Neoptera</taxon>
        <taxon>Endopterygota</taxon>
        <taxon>Diptera</taxon>
        <taxon>Nematocera</taxon>
        <taxon>Culicoidea</taxon>
        <taxon>Culicidae</taxon>
        <taxon>Culicinae</taxon>
        <taxon>Culicini</taxon>
        <taxon>Culex</taxon>
        <taxon>Culex</taxon>
    </lineage>
</organism>
<dbReference type="FunCoup" id="B0X5Y8">
    <property type="interactions" value="196"/>
</dbReference>
<feature type="domain" description="C2H2-type" evidence="11">
    <location>
        <begin position="611"/>
        <end position="638"/>
    </location>
</feature>
<dbReference type="PROSITE" id="PS00028">
    <property type="entry name" value="ZINC_FINGER_C2H2_1"/>
    <property type="match status" value="9"/>
</dbReference>
<dbReference type="PANTHER" id="PTHR24379">
    <property type="entry name" value="KRAB AND ZINC FINGER DOMAIN-CONTAINING"/>
    <property type="match status" value="1"/>
</dbReference>
<feature type="domain" description="C2H2-type" evidence="11">
    <location>
        <begin position="175"/>
        <end position="203"/>
    </location>
</feature>
<feature type="binding site" evidence="10">
    <location>
        <position position="57"/>
    </location>
    <ligand>
        <name>Zn(2+)</name>
        <dbReference type="ChEBI" id="CHEBI:29105"/>
    </ligand>
</feature>
<dbReference type="SUPFAM" id="SSF57716">
    <property type="entry name" value="Glucocorticoid receptor-like (DNA-binding domain)"/>
    <property type="match status" value="1"/>
</dbReference>
<dbReference type="InterPro" id="IPR013087">
    <property type="entry name" value="Znf_C2H2_type"/>
</dbReference>